<keyword evidence="1" id="KW-0812">Transmembrane</keyword>
<name>A0A9R1CS74_9EURY</name>
<dbReference type="RefSeq" id="WP_256028902.1">
    <property type="nucleotide sequence ID" value="NZ_JAHLKM010000004.1"/>
</dbReference>
<evidence type="ECO:0000256" key="1">
    <source>
        <dbReference type="SAM" id="Phobius"/>
    </source>
</evidence>
<gene>
    <name evidence="3" type="ORF">KM295_05415</name>
</gene>
<evidence type="ECO:0000313" key="4">
    <source>
        <dbReference type="Proteomes" id="UP001139494"/>
    </source>
</evidence>
<comment type="caution">
    <text evidence="3">The sequence shown here is derived from an EMBL/GenBank/DDBJ whole genome shotgun (WGS) entry which is preliminary data.</text>
</comment>
<organism evidence="3 4">
    <name type="scientific">Natronomonas aquatica</name>
    <dbReference type="NCBI Taxonomy" id="2841590"/>
    <lineage>
        <taxon>Archaea</taxon>
        <taxon>Methanobacteriati</taxon>
        <taxon>Methanobacteriota</taxon>
        <taxon>Stenosarchaea group</taxon>
        <taxon>Halobacteria</taxon>
        <taxon>Halobacteriales</taxon>
        <taxon>Natronomonadaceae</taxon>
        <taxon>Natronomonas</taxon>
    </lineage>
</organism>
<dbReference type="InterPro" id="IPR018639">
    <property type="entry name" value="DUF2062"/>
</dbReference>
<dbReference type="AlphaFoldDB" id="A0A9R1CS74"/>
<dbReference type="Pfam" id="PF09835">
    <property type="entry name" value="DUF2062"/>
    <property type="match status" value="1"/>
</dbReference>
<keyword evidence="4" id="KW-1185">Reference proteome</keyword>
<feature type="transmembrane region" description="Helical" evidence="1">
    <location>
        <begin position="116"/>
        <end position="139"/>
    </location>
</feature>
<feature type="domain" description="DUF2062" evidence="2">
    <location>
        <begin position="17"/>
        <end position="146"/>
    </location>
</feature>
<proteinExistence type="predicted"/>
<feature type="transmembrane region" description="Helical" evidence="1">
    <location>
        <begin position="34"/>
        <end position="56"/>
    </location>
</feature>
<evidence type="ECO:0000259" key="2">
    <source>
        <dbReference type="Pfam" id="PF09835"/>
    </source>
</evidence>
<keyword evidence="1" id="KW-1133">Transmembrane helix</keyword>
<dbReference type="EMBL" id="JAHLKM010000004">
    <property type="protein sequence ID" value="MCQ4332945.1"/>
    <property type="molecule type" value="Genomic_DNA"/>
</dbReference>
<keyword evidence="1" id="KW-0472">Membrane</keyword>
<feature type="transmembrane region" description="Helical" evidence="1">
    <location>
        <begin position="68"/>
        <end position="96"/>
    </location>
</feature>
<dbReference type="Proteomes" id="UP001139494">
    <property type="component" value="Unassembled WGS sequence"/>
</dbReference>
<evidence type="ECO:0000313" key="3">
    <source>
        <dbReference type="EMBL" id="MCQ4332945.1"/>
    </source>
</evidence>
<reference evidence="3" key="1">
    <citation type="journal article" date="2023" name="Front. Microbiol.">
        <title>Genomic-based phylogenetic and metabolic analyses of the genus Natronomonas, and description of Natronomonas aquatica sp. nov.</title>
        <authorList>
            <person name="Garcia-Roldan A."/>
            <person name="Duran-Viseras A."/>
            <person name="de la Haba R.R."/>
            <person name="Corral P."/>
            <person name="Sanchez-Porro C."/>
            <person name="Ventosa A."/>
        </authorList>
    </citation>
    <scope>NUCLEOTIDE SEQUENCE</scope>
    <source>
        <strain evidence="3">F2-12</strain>
    </source>
</reference>
<sequence length="160" mass="17598">MSRSSLSKYWHRFYGELRAAFREEHTPHEVAGSFSIGMFVVVLPSMGLGLLLFLYLSRVSERISRIAIFSTALVVNPLVKAPMYVAAFWIGVWAFGPVGDAPGGSLADAIAVAVRMVSGFVVLGLVLAALGYVVVYLLVTEYRKRDIELVEEVVDDDLIE</sequence>
<accession>A0A9R1CS74</accession>
<protein>
    <submittedName>
        <fullName evidence="3">DUF2062 domain-containing protein</fullName>
    </submittedName>
</protein>